<keyword evidence="1" id="KW-0812">Transmembrane</keyword>
<feature type="transmembrane region" description="Helical" evidence="1">
    <location>
        <begin position="24"/>
        <end position="44"/>
    </location>
</feature>
<feature type="transmembrane region" description="Helical" evidence="1">
    <location>
        <begin position="89"/>
        <end position="114"/>
    </location>
</feature>
<keyword evidence="1" id="KW-0472">Membrane</keyword>
<gene>
    <name evidence="2" type="ORF">QR680_003860</name>
</gene>
<evidence type="ECO:0000256" key="1">
    <source>
        <dbReference type="SAM" id="Phobius"/>
    </source>
</evidence>
<feature type="transmembrane region" description="Helical" evidence="1">
    <location>
        <begin position="205"/>
        <end position="227"/>
    </location>
</feature>
<reference evidence="2" key="1">
    <citation type="submission" date="2023-06" db="EMBL/GenBank/DDBJ databases">
        <title>Genomic analysis of the entomopathogenic nematode Steinernema hermaphroditum.</title>
        <authorList>
            <person name="Schwarz E.M."/>
            <person name="Heppert J.K."/>
            <person name="Baniya A."/>
            <person name="Schwartz H.T."/>
            <person name="Tan C.-H."/>
            <person name="Antoshechkin I."/>
            <person name="Sternberg P.W."/>
            <person name="Goodrich-Blair H."/>
            <person name="Dillman A.R."/>
        </authorList>
    </citation>
    <scope>NUCLEOTIDE SEQUENCE</scope>
    <source>
        <strain evidence="2">PS9179</strain>
        <tissue evidence="2">Whole animal</tissue>
    </source>
</reference>
<proteinExistence type="predicted"/>
<comment type="caution">
    <text evidence="2">The sequence shown here is derived from an EMBL/GenBank/DDBJ whole genome shotgun (WGS) entry which is preliminary data.</text>
</comment>
<keyword evidence="3" id="KW-1185">Reference proteome</keyword>
<organism evidence="2 3">
    <name type="scientific">Steinernema hermaphroditum</name>
    <dbReference type="NCBI Taxonomy" id="289476"/>
    <lineage>
        <taxon>Eukaryota</taxon>
        <taxon>Metazoa</taxon>
        <taxon>Ecdysozoa</taxon>
        <taxon>Nematoda</taxon>
        <taxon>Chromadorea</taxon>
        <taxon>Rhabditida</taxon>
        <taxon>Tylenchina</taxon>
        <taxon>Panagrolaimomorpha</taxon>
        <taxon>Strongyloidoidea</taxon>
        <taxon>Steinernematidae</taxon>
        <taxon>Steinernema</taxon>
    </lineage>
</organism>
<name>A0AA39HLT8_9BILA</name>
<accession>A0AA39HLT8</accession>
<evidence type="ECO:0000313" key="2">
    <source>
        <dbReference type="EMBL" id="KAK0408262.1"/>
    </source>
</evidence>
<evidence type="ECO:0000313" key="3">
    <source>
        <dbReference type="Proteomes" id="UP001175271"/>
    </source>
</evidence>
<dbReference type="AlphaFoldDB" id="A0AA39HLT8"/>
<dbReference type="EMBL" id="JAUCMV010000003">
    <property type="protein sequence ID" value="KAK0408262.1"/>
    <property type="molecule type" value="Genomic_DNA"/>
</dbReference>
<feature type="transmembrane region" description="Helical" evidence="1">
    <location>
        <begin position="150"/>
        <end position="171"/>
    </location>
</feature>
<dbReference type="Proteomes" id="UP001175271">
    <property type="component" value="Unassembled WGS sequence"/>
</dbReference>
<sequence>MRKTVQNSQPVMHLTTYSGFPIKFLKPCTISFALVLVALSFISVHSNEATEQALKSVFSTLSCYLDLVKIAIGVLAIIGVIIRCKYCILPLMVVLLIYVVFSWSASAIGTALMFSPQRAQLYLYMTGMLAEEEIDAVTRRDLFVGTSINAFFYGFIGIEVSIALFIVFDCYKLIDVETNTDRQMRYLMMTMIKSASMITEFDLKTFLMIFALPVIALLYVLVVSWLVSKKQVNRAVTDCETQQSRSITFRNFTVVYLTPDYMKCDPNLLTTV</sequence>
<keyword evidence="1" id="KW-1133">Transmembrane helix</keyword>
<feature type="transmembrane region" description="Helical" evidence="1">
    <location>
        <begin position="64"/>
        <end position="82"/>
    </location>
</feature>
<protein>
    <submittedName>
        <fullName evidence="2">Uncharacterized protein</fullName>
    </submittedName>
</protein>